<dbReference type="GO" id="GO:0005737">
    <property type="term" value="C:cytoplasm"/>
    <property type="evidence" value="ECO:0007669"/>
    <property type="project" value="UniProtKB-SubCell"/>
</dbReference>
<feature type="coiled-coil region" evidence="6">
    <location>
        <begin position="81"/>
        <end position="108"/>
    </location>
</feature>
<dbReference type="Pfam" id="PF00376">
    <property type="entry name" value="MerR"/>
    <property type="match status" value="1"/>
</dbReference>
<dbReference type="InterPro" id="IPR015358">
    <property type="entry name" value="Tscrpt_reg_MerR_DNA-bd"/>
</dbReference>
<keyword evidence="6" id="KW-0175">Coiled coil</keyword>
<keyword evidence="9" id="KW-1185">Reference proteome</keyword>
<dbReference type="Gene3D" id="1.10.1660.10">
    <property type="match status" value="1"/>
</dbReference>
<comment type="subcellular location">
    <subcellularLocation>
        <location evidence="1">Cytoplasm</location>
    </subcellularLocation>
</comment>
<dbReference type="SMART" id="SM00422">
    <property type="entry name" value="HTH_MERR"/>
    <property type="match status" value="1"/>
</dbReference>
<dbReference type="EMBL" id="QDDL01000001">
    <property type="protein sequence ID" value="PVZ72513.1"/>
    <property type="molecule type" value="Genomic_DNA"/>
</dbReference>
<reference evidence="8 9" key="1">
    <citation type="submission" date="2018-04" db="EMBL/GenBank/DDBJ databases">
        <title>Thalassorhabdus spongiae gen. nov., sp. nov., isolated from a marine sponge in South-West Iceland.</title>
        <authorList>
            <person name="Knobloch S."/>
            <person name="Daussin A."/>
            <person name="Johannsson R."/>
            <person name="Marteinsson V.T."/>
        </authorList>
    </citation>
    <scope>NUCLEOTIDE SEQUENCE [LARGE SCALE GENOMIC DNA]</scope>
    <source>
        <strain evidence="8 9">Hp12</strain>
    </source>
</reference>
<dbReference type="GO" id="GO:0003700">
    <property type="term" value="F:DNA-binding transcription factor activity"/>
    <property type="evidence" value="ECO:0007669"/>
    <property type="project" value="InterPro"/>
</dbReference>
<evidence type="ECO:0000313" key="9">
    <source>
        <dbReference type="Proteomes" id="UP000244906"/>
    </source>
</evidence>
<evidence type="ECO:0000256" key="5">
    <source>
        <dbReference type="ARBA" id="ARBA00023163"/>
    </source>
</evidence>
<proteinExistence type="predicted"/>
<keyword evidence="4" id="KW-0238">DNA-binding</keyword>
<dbReference type="Pfam" id="PF09278">
    <property type="entry name" value="MerR-DNA-bind"/>
    <property type="match status" value="1"/>
</dbReference>
<dbReference type="PROSITE" id="PS50937">
    <property type="entry name" value="HTH_MERR_2"/>
    <property type="match status" value="1"/>
</dbReference>
<name>A0A2V1H1V2_9GAMM</name>
<comment type="caution">
    <text evidence="8">The sequence shown here is derived from an EMBL/GenBank/DDBJ whole genome shotgun (WGS) entry which is preliminary data.</text>
</comment>
<keyword evidence="3" id="KW-0805">Transcription regulation</keyword>
<dbReference type="InterPro" id="IPR011789">
    <property type="entry name" value="CueR"/>
</dbReference>
<dbReference type="GO" id="GO:0003677">
    <property type="term" value="F:DNA binding"/>
    <property type="evidence" value="ECO:0007669"/>
    <property type="project" value="UniProtKB-KW"/>
</dbReference>
<dbReference type="SUPFAM" id="SSF46955">
    <property type="entry name" value="Putative DNA-binding domain"/>
    <property type="match status" value="1"/>
</dbReference>
<evidence type="ECO:0000313" key="8">
    <source>
        <dbReference type="EMBL" id="PVZ72513.1"/>
    </source>
</evidence>
<evidence type="ECO:0000256" key="3">
    <source>
        <dbReference type="ARBA" id="ARBA00023015"/>
    </source>
</evidence>
<dbReference type="PANTHER" id="PTHR30204:SF94">
    <property type="entry name" value="HEAVY METAL-DEPENDENT TRANSCRIPTIONAL REGULATOR HI_0293-RELATED"/>
    <property type="match status" value="1"/>
</dbReference>
<dbReference type="PRINTS" id="PR00040">
    <property type="entry name" value="HTHMERR"/>
</dbReference>
<accession>A0A2V1H1V2</accession>
<dbReference type="RefSeq" id="WP_116686099.1">
    <property type="nucleotide sequence ID" value="NZ_CAWNYD010000001.1"/>
</dbReference>
<keyword evidence="2" id="KW-0963">Cytoplasm</keyword>
<feature type="domain" description="HTH merR-type" evidence="7">
    <location>
        <begin position="1"/>
        <end position="69"/>
    </location>
</feature>
<evidence type="ECO:0000259" key="7">
    <source>
        <dbReference type="PROSITE" id="PS50937"/>
    </source>
</evidence>
<keyword evidence="5" id="KW-0804">Transcription</keyword>
<organism evidence="8 9">
    <name type="scientific">Pelagibaculum spongiae</name>
    <dbReference type="NCBI Taxonomy" id="2080658"/>
    <lineage>
        <taxon>Bacteria</taxon>
        <taxon>Pseudomonadati</taxon>
        <taxon>Pseudomonadota</taxon>
        <taxon>Gammaproteobacteria</taxon>
        <taxon>Oceanospirillales</taxon>
        <taxon>Pelagibaculum</taxon>
    </lineage>
</organism>
<dbReference type="InterPro" id="IPR009061">
    <property type="entry name" value="DNA-bd_dom_put_sf"/>
</dbReference>
<dbReference type="PROSITE" id="PS00552">
    <property type="entry name" value="HTH_MERR_1"/>
    <property type="match status" value="1"/>
</dbReference>
<evidence type="ECO:0000256" key="6">
    <source>
        <dbReference type="SAM" id="Coils"/>
    </source>
</evidence>
<protein>
    <submittedName>
        <fullName evidence="8">Cu(I)-responsive transcriptional regulator</fullName>
    </submittedName>
</protein>
<evidence type="ECO:0000256" key="4">
    <source>
        <dbReference type="ARBA" id="ARBA00023125"/>
    </source>
</evidence>
<sequence>MNISSAAKATGLTSKAIRYYEEIGLLSPAKRRDNGYREYSQAHLTELGFIQHSRELGFTLEECKSLLELWQNKDRKSADVKQMAEEKILDMNKKIQQLTQMRDSLKSLTQCCKGNDRPDCPIIEGLAKAD</sequence>
<dbReference type="Proteomes" id="UP000244906">
    <property type="component" value="Unassembled WGS sequence"/>
</dbReference>
<dbReference type="AlphaFoldDB" id="A0A2V1H1V2"/>
<dbReference type="CDD" id="cd01108">
    <property type="entry name" value="HTH_CueR"/>
    <property type="match status" value="1"/>
</dbReference>
<dbReference type="InterPro" id="IPR047057">
    <property type="entry name" value="MerR_fam"/>
</dbReference>
<dbReference type="GO" id="GO:0005507">
    <property type="term" value="F:copper ion binding"/>
    <property type="evidence" value="ECO:0007669"/>
    <property type="project" value="InterPro"/>
</dbReference>
<dbReference type="OrthoDB" id="9808480at2"/>
<evidence type="ECO:0000256" key="1">
    <source>
        <dbReference type="ARBA" id="ARBA00004496"/>
    </source>
</evidence>
<evidence type="ECO:0000256" key="2">
    <source>
        <dbReference type="ARBA" id="ARBA00022490"/>
    </source>
</evidence>
<dbReference type="InterPro" id="IPR000551">
    <property type="entry name" value="MerR-type_HTH_dom"/>
</dbReference>
<dbReference type="NCBIfam" id="TIGR02044">
    <property type="entry name" value="CueR"/>
    <property type="match status" value="1"/>
</dbReference>
<gene>
    <name evidence="8" type="primary">cueR</name>
    <name evidence="8" type="ORF">DC094_05795</name>
</gene>
<dbReference type="GO" id="GO:0045893">
    <property type="term" value="P:positive regulation of DNA-templated transcription"/>
    <property type="evidence" value="ECO:0007669"/>
    <property type="project" value="InterPro"/>
</dbReference>
<dbReference type="PANTHER" id="PTHR30204">
    <property type="entry name" value="REDOX-CYCLING DRUG-SENSING TRANSCRIPTIONAL ACTIVATOR SOXR"/>
    <property type="match status" value="1"/>
</dbReference>